<reference evidence="2 3" key="1">
    <citation type="journal article" date="2010" name="Stand. Genomic Sci.">
        <title>Complete genome sequence of Ignisphaera aggregans type strain (AQ1.S1).</title>
        <authorList>
            <person name="Goker M."/>
            <person name="Held B."/>
            <person name="Lapidus A."/>
            <person name="Nolan M."/>
            <person name="Spring S."/>
            <person name="Yasawong M."/>
            <person name="Lucas S."/>
            <person name="Glavina Del Rio T."/>
            <person name="Tice H."/>
            <person name="Cheng J.F."/>
            <person name="Goodwin L."/>
            <person name="Tapia R."/>
            <person name="Pitluck S."/>
            <person name="Liolios K."/>
            <person name="Ivanova N."/>
            <person name="Mavromatis K."/>
            <person name="Mikhailova N."/>
            <person name="Pati A."/>
            <person name="Chen A."/>
            <person name="Palaniappan K."/>
            <person name="Brambilla E."/>
            <person name="Land M."/>
            <person name="Hauser L."/>
            <person name="Chang Y.J."/>
            <person name="Jeffries C.D."/>
            <person name="Brettin T."/>
            <person name="Detter J.C."/>
            <person name="Han C."/>
            <person name="Rohde M."/>
            <person name="Sikorski J."/>
            <person name="Woyke T."/>
            <person name="Bristow J."/>
            <person name="Eisen J.A."/>
            <person name="Markowitz V."/>
            <person name="Hugenholtz P."/>
            <person name="Kyrpides N.C."/>
            <person name="Klenk H.P."/>
        </authorList>
    </citation>
    <scope>NUCLEOTIDE SEQUENCE [LARGE SCALE GENOMIC DNA]</scope>
    <source>
        <strain evidence="3">DSM 17230 / JCM 13409 / AQ1.S1</strain>
    </source>
</reference>
<proteinExistence type="predicted"/>
<feature type="transmembrane region" description="Helical" evidence="1">
    <location>
        <begin position="68"/>
        <end position="90"/>
    </location>
</feature>
<feature type="transmembrane region" description="Helical" evidence="1">
    <location>
        <begin position="194"/>
        <end position="210"/>
    </location>
</feature>
<dbReference type="AlphaFoldDB" id="E0SQV0"/>
<sequence length="268" mass="31417">MNDRNRIIFSIYTKNLNIKVLSISTLLLIYILNSSLDIVKMFFLIFTSIFYIVISITIDHRRISSLHLLLIDSILIYFTMINYIILLVSFLNIGDIMRTSLFIYGLIAMNQAIVIKFSKHTLSSSELVLGFLIINILRCIFYRNFKLLLELPVILLLSVLCYKILSRGRYMDRYAVLYDTLLVFTVLLMDRSSAIFWCILVLTAITIYIIENFGNEPRYSDIKLLLVFLANILTSILFIIYRIDYDYLLNIMLPLVYFDILLKILFKT</sequence>
<feature type="transmembrane region" description="Helical" evidence="1">
    <location>
        <begin position="96"/>
        <end position="115"/>
    </location>
</feature>
<dbReference type="Proteomes" id="UP000001304">
    <property type="component" value="Chromosome"/>
</dbReference>
<feature type="transmembrane region" description="Helical" evidence="1">
    <location>
        <begin position="38"/>
        <end position="56"/>
    </location>
</feature>
<accession>E0SQV0</accession>
<evidence type="ECO:0000256" key="1">
    <source>
        <dbReference type="SAM" id="Phobius"/>
    </source>
</evidence>
<keyword evidence="1" id="KW-1133">Transmembrane helix</keyword>
<keyword evidence="1" id="KW-0812">Transmembrane</keyword>
<feature type="transmembrane region" description="Helical" evidence="1">
    <location>
        <begin position="222"/>
        <end position="241"/>
    </location>
</feature>
<evidence type="ECO:0000313" key="3">
    <source>
        <dbReference type="Proteomes" id="UP000001304"/>
    </source>
</evidence>
<dbReference type="KEGG" id="iag:Igag_1478"/>
<protein>
    <submittedName>
        <fullName evidence="2">Uncharacterized protein</fullName>
    </submittedName>
</protein>
<feature type="transmembrane region" description="Helical" evidence="1">
    <location>
        <begin position="127"/>
        <end position="143"/>
    </location>
</feature>
<evidence type="ECO:0000313" key="2">
    <source>
        <dbReference type="EMBL" id="ADM28280.1"/>
    </source>
</evidence>
<dbReference type="EMBL" id="CP002098">
    <property type="protein sequence ID" value="ADM28280.1"/>
    <property type="molecule type" value="Genomic_DNA"/>
</dbReference>
<feature type="transmembrane region" description="Helical" evidence="1">
    <location>
        <begin position="149"/>
        <end position="165"/>
    </location>
</feature>
<dbReference type="BioCyc" id="IAGG583356:GHAH-1467-MONOMER"/>
<organism evidence="2 3">
    <name type="scientific">Ignisphaera aggregans (strain DSM 17230 / JCM 13409 / AQ1.S1)</name>
    <dbReference type="NCBI Taxonomy" id="583356"/>
    <lineage>
        <taxon>Archaea</taxon>
        <taxon>Thermoproteota</taxon>
        <taxon>Thermoprotei</taxon>
        <taxon>Desulfurococcales</taxon>
        <taxon>Desulfurococcaceae</taxon>
        <taxon>Ignisphaera</taxon>
    </lineage>
</organism>
<dbReference type="STRING" id="583356.Igag_1478"/>
<keyword evidence="3" id="KW-1185">Reference proteome</keyword>
<feature type="transmembrane region" description="Helical" evidence="1">
    <location>
        <begin position="247"/>
        <end position="266"/>
    </location>
</feature>
<dbReference type="HOGENOM" id="CLU_1036689_0_0_2"/>
<keyword evidence="1" id="KW-0472">Membrane</keyword>
<name>E0SQV0_IGNAA</name>
<gene>
    <name evidence="2" type="ordered locus">Igag_1478</name>
</gene>